<feature type="domain" description="ChsH2 rubredoxin-like zinc ribbon" evidence="1">
    <location>
        <begin position="90"/>
        <end position="123"/>
    </location>
</feature>
<name>A0ABX8XJJ8_9ACTN</name>
<proteinExistence type="predicted"/>
<sequence length="211" mass="22819">MSDQQLPYEMTEVPLCGQVAREVLHPQAVGFRHRASVTADRTALTFMSDIVTSIPLPVPRHRDLAVEAACVSPSKGGPISDFDHAGRFGGLKDGALHFQRCRWCRTPVFRRVFCPACASDDLDLERSGALASSAVPWSCAGTMCRTTSRWSSWPRGSCCGALSSGWRVMPCGPALGCAWTWMPPPNLRPGLSCSGLGAALTPFGSRTHWTK</sequence>
<accession>A0ABX8XJJ8</accession>
<keyword evidence="3" id="KW-1185">Reference proteome</keyword>
<dbReference type="EMBL" id="CP080647">
    <property type="protein sequence ID" value="QYX75705.1"/>
    <property type="molecule type" value="Genomic_DNA"/>
</dbReference>
<evidence type="ECO:0000259" key="1">
    <source>
        <dbReference type="Pfam" id="PF12172"/>
    </source>
</evidence>
<dbReference type="InterPro" id="IPR022002">
    <property type="entry name" value="ChsH2_Znr"/>
</dbReference>
<evidence type="ECO:0000313" key="2">
    <source>
        <dbReference type="EMBL" id="QYX75705.1"/>
    </source>
</evidence>
<gene>
    <name evidence="2" type="ORF">K1J60_03505</name>
</gene>
<protein>
    <recommendedName>
        <fullName evidence="1">ChsH2 rubredoxin-like zinc ribbon domain-containing protein</fullName>
    </recommendedName>
</protein>
<evidence type="ECO:0000313" key="3">
    <source>
        <dbReference type="Proteomes" id="UP000827138"/>
    </source>
</evidence>
<dbReference type="Pfam" id="PF12172">
    <property type="entry name" value="zf-ChsH2"/>
    <property type="match status" value="1"/>
</dbReference>
<dbReference type="Proteomes" id="UP000827138">
    <property type="component" value="Chromosome"/>
</dbReference>
<reference evidence="2 3" key="1">
    <citation type="submission" date="2021-08" db="EMBL/GenBank/DDBJ databases">
        <authorList>
            <person name="Ping M."/>
        </authorList>
    </citation>
    <scope>NUCLEOTIDE SEQUENCE [LARGE SCALE GENOMIC DNA]</scope>
    <source>
        <strain evidence="2 3">MG28</strain>
    </source>
</reference>
<organism evidence="2 3">
    <name type="scientific">Streptomyces akebiae</name>
    <dbReference type="NCBI Taxonomy" id="2865673"/>
    <lineage>
        <taxon>Bacteria</taxon>
        <taxon>Bacillati</taxon>
        <taxon>Actinomycetota</taxon>
        <taxon>Actinomycetes</taxon>
        <taxon>Kitasatosporales</taxon>
        <taxon>Streptomycetaceae</taxon>
        <taxon>Streptomyces</taxon>
    </lineage>
</organism>